<dbReference type="KEGG" id="vcy:IX92_21405"/>
<protein>
    <recommendedName>
        <fullName evidence="3">DUF2218 domain-containing protein</fullName>
    </recommendedName>
</protein>
<dbReference type="InterPro" id="IPR014543">
    <property type="entry name" value="UCP028291"/>
</dbReference>
<organism evidence="1 2">
    <name type="scientific">Vibrio coralliilyticus</name>
    <dbReference type="NCBI Taxonomy" id="190893"/>
    <lineage>
        <taxon>Bacteria</taxon>
        <taxon>Pseudomonadati</taxon>
        <taxon>Pseudomonadota</taxon>
        <taxon>Gammaproteobacteria</taxon>
        <taxon>Vibrionales</taxon>
        <taxon>Vibrionaceae</taxon>
        <taxon>Vibrio</taxon>
    </lineage>
</organism>
<evidence type="ECO:0008006" key="3">
    <source>
        <dbReference type="Google" id="ProtNLM"/>
    </source>
</evidence>
<keyword evidence="2" id="KW-1185">Reference proteome</keyword>
<proteinExistence type="predicted"/>
<evidence type="ECO:0000313" key="2">
    <source>
        <dbReference type="Proteomes" id="UP000030081"/>
    </source>
</evidence>
<accession>A0AAN0SFC2</accession>
<dbReference type="PIRSF" id="PIRSF028291">
    <property type="entry name" value="UCP028291"/>
    <property type="match status" value="1"/>
</dbReference>
<dbReference type="Pfam" id="PF09981">
    <property type="entry name" value="DUF2218"/>
    <property type="match status" value="1"/>
</dbReference>
<dbReference type="AlphaFoldDB" id="A0AAN0SFC2"/>
<dbReference type="RefSeq" id="WP_043010498.1">
    <property type="nucleotide sequence ID" value="NZ_CP009618.1"/>
</dbReference>
<gene>
    <name evidence="1" type="ORF">IX92_21405</name>
</gene>
<evidence type="ECO:0000313" key="1">
    <source>
        <dbReference type="EMBL" id="AIW21554.1"/>
    </source>
</evidence>
<sequence length="97" mass="11411">MKKEATIHSEHASKYLTVLCRHFSRKVESVWDEYRGHVIFPMGEAQFYADQSRQTLRIECEADDEVKLKHVLAIIEGHVHLFSRRESLQLDWVVMAV</sequence>
<dbReference type="Proteomes" id="UP000030081">
    <property type="component" value="Chromosome 2"/>
</dbReference>
<dbReference type="Gene3D" id="3.30.310.50">
    <property type="entry name" value="Alpha-D-phosphohexomutase, C-terminal domain"/>
    <property type="match status" value="1"/>
</dbReference>
<dbReference type="EMBL" id="CP009618">
    <property type="protein sequence ID" value="AIW21554.1"/>
    <property type="molecule type" value="Genomic_DNA"/>
</dbReference>
<reference evidence="1 2" key="1">
    <citation type="submission" date="2014-10" db="EMBL/GenBank/DDBJ databases">
        <title>The Complete Genome Sequence for the Shellfish Pathogen Vibrio coralliilyticus RE98 Isolated from a Shellfish Hatchery.</title>
        <authorList>
            <person name="Richards G.P."/>
            <person name="Bono J.L."/>
            <person name="Watson M.A."/>
            <person name="Needleman D.S."/>
        </authorList>
    </citation>
    <scope>NUCLEOTIDE SEQUENCE [LARGE SCALE GENOMIC DNA]</scope>
    <source>
        <strain evidence="1 2">RE98</strain>
    </source>
</reference>
<name>A0AAN0SFC2_9VIBR</name>